<keyword evidence="2" id="KW-0238">DNA-binding</keyword>
<keyword evidence="3" id="KW-0804">Transcription</keyword>
<dbReference type="EMBL" id="LROR01000013">
    <property type="protein sequence ID" value="OBR97786.1"/>
    <property type="molecule type" value="Genomic_DNA"/>
</dbReference>
<evidence type="ECO:0000256" key="1">
    <source>
        <dbReference type="ARBA" id="ARBA00023015"/>
    </source>
</evidence>
<name>A0A168NX17_9CLOT</name>
<dbReference type="PRINTS" id="PR00598">
    <property type="entry name" value="HTHMARR"/>
</dbReference>
<dbReference type="InterPro" id="IPR000835">
    <property type="entry name" value="HTH_MarR-typ"/>
</dbReference>
<evidence type="ECO:0000313" key="8">
    <source>
        <dbReference type="Proteomes" id="UP000093694"/>
    </source>
</evidence>
<dbReference type="PANTHER" id="PTHR42756">
    <property type="entry name" value="TRANSCRIPTIONAL REGULATOR, MARR"/>
    <property type="match status" value="1"/>
</dbReference>
<dbReference type="PANTHER" id="PTHR42756:SF1">
    <property type="entry name" value="TRANSCRIPTIONAL REPRESSOR OF EMRAB OPERON"/>
    <property type="match status" value="1"/>
</dbReference>
<evidence type="ECO:0000256" key="2">
    <source>
        <dbReference type="ARBA" id="ARBA00023125"/>
    </source>
</evidence>
<dbReference type="SUPFAM" id="SSF46785">
    <property type="entry name" value="Winged helix' DNA-binding domain"/>
    <property type="match status" value="1"/>
</dbReference>
<evidence type="ECO:0000313" key="5">
    <source>
        <dbReference type="EMBL" id="OAA87023.1"/>
    </source>
</evidence>
<dbReference type="RefSeq" id="WP_063602417.1">
    <property type="nucleotide sequence ID" value="NZ_LITQ01000042.1"/>
</dbReference>
<evidence type="ECO:0000259" key="4">
    <source>
        <dbReference type="PROSITE" id="PS50995"/>
    </source>
</evidence>
<dbReference type="Gene3D" id="1.10.10.10">
    <property type="entry name" value="Winged helix-like DNA-binding domain superfamily/Winged helix DNA-binding domain"/>
    <property type="match status" value="1"/>
</dbReference>
<dbReference type="PROSITE" id="PS50995">
    <property type="entry name" value="HTH_MARR_2"/>
    <property type="match status" value="1"/>
</dbReference>
<dbReference type="InterPro" id="IPR036388">
    <property type="entry name" value="WH-like_DNA-bd_sf"/>
</dbReference>
<dbReference type="Proteomes" id="UP000077384">
    <property type="component" value="Unassembled WGS sequence"/>
</dbReference>
<organism evidence="5 7">
    <name type="scientific">Clostridium coskatii</name>
    <dbReference type="NCBI Taxonomy" id="1705578"/>
    <lineage>
        <taxon>Bacteria</taxon>
        <taxon>Bacillati</taxon>
        <taxon>Bacillota</taxon>
        <taxon>Clostridia</taxon>
        <taxon>Eubacteriales</taxon>
        <taxon>Clostridiaceae</taxon>
        <taxon>Clostridium</taxon>
    </lineage>
</organism>
<evidence type="ECO:0000313" key="6">
    <source>
        <dbReference type="EMBL" id="OBR97786.1"/>
    </source>
</evidence>
<reference evidence="6 8" key="2">
    <citation type="journal article" date="2016" name="Front. Microbiol.">
        <title>Industrial Acetogenic Biocatalysts: A Comparative Metabolic and Genomic Analysis.</title>
        <authorList>
            <person name="Bengelsdorf F."/>
            <person name="Poehlein A."/>
            <person name="Sonja S."/>
            <person name="Erz C."/>
            <person name="Hummel T."/>
            <person name="Hoffmeister S."/>
            <person name="Daniel R."/>
            <person name="Durre P."/>
        </authorList>
    </citation>
    <scope>NUCLEOTIDE SEQUENCE [LARGE SCALE GENOMIC DNA]</scope>
    <source>
        <strain evidence="6 8">PTA-10522</strain>
    </source>
</reference>
<comment type="caution">
    <text evidence="5">The sequence shown here is derived from an EMBL/GenBank/DDBJ whole genome shotgun (WGS) entry which is preliminary data.</text>
</comment>
<dbReference type="SMART" id="SM00347">
    <property type="entry name" value="HTH_MARR"/>
    <property type="match status" value="1"/>
</dbReference>
<accession>A0A168NX17</accession>
<proteinExistence type="predicted"/>
<dbReference type="GO" id="GO:0003700">
    <property type="term" value="F:DNA-binding transcription factor activity"/>
    <property type="evidence" value="ECO:0007669"/>
    <property type="project" value="InterPro"/>
</dbReference>
<dbReference type="AlphaFoldDB" id="A0A168NX17"/>
<dbReference type="InterPro" id="IPR036390">
    <property type="entry name" value="WH_DNA-bd_sf"/>
</dbReference>
<evidence type="ECO:0000256" key="3">
    <source>
        <dbReference type="ARBA" id="ARBA00023163"/>
    </source>
</evidence>
<gene>
    <name evidence="5" type="primary">mprA_2</name>
    <name evidence="6" type="synonym">mprA_1</name>
    <name evidence="6" type="ORF">CLCOS_00140</name>
    <name evidence="5" type="ORF">WX73_02794</name>
</gene>
<dbReference type="Proteomes" id="UP000093694">
    <property type="component" value="Unassembled WGS sequence"/>
</dbReference>
<dbReference type="Pfam" id="PF12802">
    <property type="entry name" value="MarR_2"/>
    <property type="match status" value="1"/>
</dbReference>
<dbReference type="EMBL" id="LITQ01000042">
    <property type="protein sequence ID" value="OAA87023.1"/>
    <property type="molecule type" value="Genomic_DNA"/>
</dbReference>
<protein>
    <submittedName>
        <fullName evidence="5">Transcriptional repressor MprA</fullName>
    </submittedName>
</protein>
<sequence length="190" mass="22201">MDTYREIFLMEQTYATLFSLANKLQVRGDEYLGNLTSRQYMTMVAIAHLSEGKTTLNNIARKLGSTKQNVKQIVTVMQKKGYVDIAPNLEDRRAVNVIITEAGKQVLYQVSERGIFFMAQLFKDFSTEELETIWGMLKKLYRFDGEEQDGFEEDSNLKVDESQKDDAARILKEFENIRKNQRKERKNYEK</sequence>
<reference evidence="5 7" key="1">
    <citation type="journal article" date="2015" name="Biotechnol. Bioeng.">
        <title>Genome sequence and phenotypic characterization of Caulobacter segnis.</title>
        <authorList>
            <person name="Patel S."/>
            <person name="Fletcher B."/>
            <person name="Scott D.C."/>
            <person name="Ely B."/>
        </authorList>
    </citation>
    <scope>NUCLEOTIDE SEQUENCE [LARGE SCALE GENOMIC DNA]</scope>
    <source>
        <strain evidence="5 7">PS02</strain>
    </source>
</reference>
<keyword evidence="1" id="KW-0805">Transcription regulation</keyword>
<dbReference type="PATRIC" id="fig|1705578.3.peg.3073"/>
<keyword evidence="8" id="KW-1185">Reference proteome</keyword>
<dbReference type="GO" id="GO:0003677">
    <property type="term" value="F:DNA binding"/>
    <property type="evidence" value="ECO:0007669"/>
    <property type="project" value="UniProtKB-KW"/>
</dbReference>
<feature type="domain" description="HTH marR-type" evidence="4">
    <location>
        <begin position="10"/>
        <end position="142"/>
    </location>
</feature>
<evidence type="ECO:0000313" key="7">
    <source>
        <dbReference type="Proteomes" id="UP000077384"/>
    </source>
</evidence>